<evidence type="ECO:0000256" key="2">
    <source>
        <dbReference type="ARBA" id="ARBA00007779"/>
    </source>
</evidence>
<dbReference type="Pfam" id="PF13967">
    <property type="entry name" value="RSN1_TM"/>
    <property type="match status" value="1"/>
</dbReference>
<evidence type="ECO:0000259" key="9">
    <source>
        <dbReference type="Pfam" id="PF02714"/>
    </source>
</evidence>
<gene>
    <name evidence="14" type="ORF">PgNI_06724</name>
</gene>
<dbReference type="KEGG" id="pgri:PgNI_06724"/>
<feature type="compositionally biased region" description="Basic and acidic residues" evidence="7">
    <location>
        <begin position="317"/>
        <end position="334"/>
    </location>
</feature>
<feature type="domain" description="CSC1/OSCA1-like 7TM region" evidence="9">
    <location>
        <begin position="725"/>
        <end position="1005"/>
    </location>
</feature>
<dbReference type="InterPro" id="IPR003864">
    <property type="entry name" value="CSC1/OSCA1-like_7TM"/>
</dbReference>
<feature type="transmembrane region" description="Helical" evidence="8">
    <location>
        <begin position="183"/>
        <end position="202"/>
    </location>
</feature>
<evidence type="ECO:0000256" key="8">
    <source>
        <dbReference type="SAM" id="Phobius"/>
    </source>
</evidence>
<feature type="domain" description="CSC1/OSCA1-like N-terminal transmembrane" evidence="11">
    <location>
        <begin position="41"/>
        <end position="201"/>
    </location>
</feature>
<evidence type="ECO:0000256" key="3">
    <source>
        <dbReference type="ARBA" id="ARBA00022448"/>
    </source>
</evidence>
<dbReference type="GO" id="GO:0005227">
    <property type="term" value="F:calcium-activated cation channel activity"/>
    <property type="evidence" value="ECO:0007669"/>
    <property type="project" value="InterPro"/>
</dbReference>
<feature type="transmembrane region" description="Helical" evidence="8">
    <location>
        <begin position="124"/>
        <end position="144"/>
    </location>
</feature>
<feature type="region of interest" description="Disordered" evidence="7">
    <location>
        <begin position="538"/>
        <end position="557"/>
    </location>
</feature>
<feature type="domain" description="10TM putative phosphate transporter extracellular tail" evidence="10">
    <location>
        <begin position="1196"/>
        <end position="1266"/>
    </location>
</feature>
<dbReference type="GeneID" id="41961653"/>
<evidence type="ECO:0000256" key="1">
    <source>
        <dbReference type="ARBA" id="ARBA00004141"/>
    </source>
</evidence>
<dbReference type="Pfam" id="PF14703">
    <property type="entry name" value="PHM7_cyt"/>
    <property type="match status" value="2"/>
</dbReference>
<feature type="transmembrane region" description="Helical" evidence="8">
    <location>
        <begin position="948"/>
        <end position="966"/>
    </location>
</feature>
<reference evidence="14" key="3">
    <citation type="submission" date="2025-08" db="UniProtKB">
        <authorList>
            <consortium name="RefSeq"/>
        </authorList>
    </citation>
    <scope>IDENTIFICATION</scope>
    <source>
        <strain evidence="14">NI907</strain>
    </source>
</reference>
<keyword evidence="6 8" id="KW-0472">Membrane</keyword>
<dbReference type="RefSeq" id="XP_030981166.1">
    <property type="nucleotide sequence ID" value="XM_031126744.1"/>
</dbReference>
<reference evidence="14" key="2">
    <citation type="submission" date="2019-10" db="EMBL/GenBank/DDBJ databases">
        <authorList>
            <consortium name="NCBI Genome Project"/>
        </authorList>
    </citation>
    <scope>NUCLEOTIDE SEQUENCE</scope>
    <source>
        <strain evidence="14">NI907</strain>
    </source>
</reference>
<feature type="transmembrane region" description="Helical" evidence="8">
    <location>
        <begin position="774"/>
        <end position="798"/>
    </location>
</feature>
<evidence type="ECO:0000313" key="14">
    <source>
        <dbReference type="RefSeq" id="XP_030981166.1"/>
    </source>
</evidence>
<feature type="transmembrane region" description="Helical" evidence="8">
    <location>
        <begin position="1018"/>
        <end position="1038"/>
    </location>
</feature>
<keyword evidence="4 8" id="KW-0812">Transmembrane</keyword>
<dbReference type="Pfam" id="PF12621">
    <property type="entry name" value="PHM7_ext"/>
    <property type="match status" value="1"/>
</dbReference>
<reference evidence="14" key="1">
    <citation type="journal article" date="2019" name="Mol. Biol. Evol.">
        <title>Blast fungal genomes show frequent chromosomal changes, gene gains and losses, and effector gene turnover.</title>
        <authorList>
            <person name="Gomez Luciano L.B."/>
            <person name="Jason Tsai I."/>
            <person name="Chuma I."/>
            <person name="Tosa Y."/>
            <person name="Chen Y.H."/>
            <person name="Li J.Y."/>
            <person name="Li M.Y."/>
            <person name="Jade Lu M.Y."/>
            <person name="Nakayashiki H."/>
            <person name="Li W.H."/>
        </authorList>
    </citation>
    <scope>NUCLEOTIDE SEQUENCE</scope>
    <source>
        <strain evidence="14">NI907</strain>
    </source>
</reference>
<dbReference type="InterPro" id="IPR022257">
    <property type="entry name" value="PHM7_ext"/>
</dbReference>
<dbReference type="Proteomes" id="UP000515153">
    <property type="component" value="Unplaced"/>
</dbReference>
<proteinExistence type="inferred from homology"/>
<keyword evidence="13" id="KW-1185">Reference proteome</keyword>
<dbReference type="AlphaFoldDB" id="A0A6P8B1S1"/>
<feature type="compositionally biased region" description="Basic and acidic residues" evidence="7">
    <location>
        <begin position="369"/>
        <end position="378"/>
    </location>
</feature>
<dbReference type="InterPro" id="IPR027815">
    <property type="entry name" value="CSC1/OSCA1-like_cyt"/>
</dbReference>
<evidence type="ECO:0000256" key="6">
    <source>
        <dbReference type="ARBA" id="ARBA00023136"/>
    </source>
</evidence>
<evidence type="ECO:0008006" key="15">
    <source>
        <dbReference type="Google" id="ProtNLM"/>
    </source>
</evidence>
<dbReference type="Pfam" id="PF02714">
    <property type="entry name" value="RSN1_7TM"/>
    <property type="match status" value="1"/>
</dbReference>
<accession>A0A6P8B1S1</accession>
<keyword evidence="5 8" id="KW-1133">Transmembrane helix</keyword>
<feature type="transmembrane region" description="Helical" evidence="8">
    <location>
        <begin position="874"/>
        <end position="902"/>
    </location>
</feature>
<comment type="subcellular location">
    <subcellularLocation>
        <location evidence="1">Membrane</location>
        <topology evidence="1">Multi-pass membrane protein</topology>
    </subcellularLocation>
</comment>
<organism evidence="13 14">
    <name type="scientific">Pyricularia grisea</name>
    <name type="common">Crabgrass-specific blast fungus</name>
    <name type="synonym">Magnaporthe grisea</name>
    <dbReference type="NCBI Taxonomy" id="148305"/>
    <lineage>
        <taxon>Eukaryota</taxon>
        <taxon>Fungi</taxon>
        <taxon>Dikarya</taxon>
        <taxon>Ascomycota</taxon>
        <taxon>Pezizomycotina</taxon>
        <taxon>Sordariomycetes</taxon>
        <taxon>Sordariomycetidae</taxon>
        <taxon>Magnaporthales</taxon>
        <taxon>Pyriculariaceae</taxon>
        <taxon>Pyricularia</taxon>
    </lineage>
</organism>
<evidence type="ECO:0000259" key="11">
    <source>
        <dbReference type="Pfam" id="PF13967"/>
    </source>
</evidence>
<feature type="region of interest" description="Disordered" evidence="7">
    <location>
        <begin position="303"/>
        <end position="378"/>
    </location>
</feature>
<feature type="region of interest" description="Disordered" evidence="7">
    <location>
        <begin position="430"/>
        <end position="506"/>
    </location>
</feature>
<feature type="transmembrane region" description="Helical" evidence="8">
    <location>
        <begin position="819"/>
        <end position="840"/>
    </location>
</feature>
<evidence type="ECO:0000259" key="10">
    <source>
        <dbReference type="Pfam" id="PF12621"/>
    </source>
</evidence>
<feature type="transmembrane region" description="Helical" evidence="8">
    <location>
        <begin position="41"/>
        <end position="63"/>
    </location>
</feature>
<comment type="similarity">
    <text evidence="2">Belongs to the CSC1 (TC 1.A.17) family.</text>
</comment>
<feature type="compositionally biased region" description="Low complexity" evidence="7">
    <location>
        <begin position="1"/>
        <end position="21"/>
    </location>
</feature>
<feature type="domain" description="CSC1/OSCA1-like cytosolic" evidence="12">
    <location>
        <begin position="227"/>
        <end position="338"/>
    </location>
</feature>
<feature type="domain" description="CSC1/OSCA1-like cytosolic" evidence="12">
    <location>
        <begin position="611"/>
        <end position="713"/>
    </location>
</feature>
<sequence length="1275" mass="143359">MSNFTTTPVSNVTTSTATSAPGETSGIVNNASKDEGMGLEAFAAALVTGLVVFGIQITIFLLFRNKLARIYKPKTFLVPERERTEPPPASPWSLATSLMKISDRELIKKCGLDAYFFLRYLRMLLVIFIPIAFIVIPILVPINYVDGLGQEVIREVNDSSTVPRGLDTLAWPNLKPENHRRRWAHLVLALCVIGWVCYIMFLELRVYIKVRQDYLTSAEHRLRASANTVLVSSIPEKWLTEDGLRGLFDVFPGGIRNIWITRDFTKLLEKVRKRDEIHDQLEAAQTELIRDAKRRYLKKRLADEKRRQGVKGRHRPTKDEIQKRQEEEDAEARLRAQQGGISAGTHEEVPHIDTAVEQDQRRNSYVPPDEDHADGSSKEAKGLGLGFIGKGLKGGVNVVGKAGHTLVGGAKNIQRGVDGQLEHTGGFGFIPGEARGPGSPVPPRPVTRGSDRPQRTVRMAGDIREEAKKTSFDSDSGYHGHSPTGSKDEDLMVAGGTRPDSAQTRGNTTRRAMNLDGMIVNEKNSWWKFWKAPSGGYASPVPQGREEDEFPLTGSSSSQKQNRSFWQRLLVSLPLIGGEDIAPVEYPVSASEFAYSKDREEGAEWRKWLKESKRPTHRLANFDWTPSWLPGLPLINKKVDTIYWARGELARLNMEIEIDQKHPERYPVMTSAFIQFNNQVAAHMACQSVTHHVPRQMTPRVVEVAPHDVIWENMAISWWSEWLRFAIVLALVFGMVILFAFPVVFSSGVAQLDNLVQSVPFLSFLTRNEKIYNFLQLVSGVLPTVILAVILAVVPLIFNFLAKLQGAKTGAQRSESVQVYYFSFLFFLLFLVVSLSNSAISTITNFLSAKNAVDSVVGIPDLLARNLPKSANYFFAYMILQALSVSSGTLMQIGTLIVWYVLGRLLDSTARAKWKRQTELPSVNWGTFFPVYTNFACIALIYSIVAPIISIFAIITFSLLWLAHRYNMFYVLRFQTDTGGVLFPRAVNQLFTGLYVMELCLIGLFFLSTDERGNLVGFRQAIVMIVAMIITVGYQILLTKSFSPLFRYLPITFEDEAVLRDEAFQRAQDRRLGLVNDDPEDDDVDEAGMLRGDSPMATREEIEMRKLSAKRRSATGSAASSKLGMLNPVMGIRHAGSWAVRTGKQIEHATLGKAEKNFKTAAQYRKERRMKDLEAQRAIGDALYGGFHDEIEDLTPDERDVLVREAFKHEALRSRRRAVWIPQDEIGVSDDEIYRTQSFSEYIWISNEGTALDSKVRVIYGRAPPDFSEMDLINL</sequence>
<name>A0A6P8B1S1_PYRGI</name>
<evidence type="ECO:0000259" key="12">
    <source>
        <dbReference type="Pfam" id="PF14703"/>
    </source>
</evidence>
<dbReference type="PANTHER" id="PTHR13018">
    <property type="entry name" value="PROBABLE MEMBRANE PROTEIN DUF221-RELATED"/>
    <property type="match status" value="1"/>
</dbReference>
<protein>
    <recommendedName>
        <fullName evidence="15">DUF221-domain-containing protein</fullName>
    </recommendedName>
</protein>
<dbReference type="InterPro" id="IPR032880">
    <property type="entry name" value="CSC1/OSCA1-like_N"/>
</dbReference>
<feature type="compositionally biased region" description="Basic and acidic residues" evidence="7">
    <location>
        <begin position="461"/>
        <end position="478"/>
    </location>
</feature>
<evidence type="ECO:0000256" key="4">
    <source>
        <dbReference type="ARBA" id="ARBA00022692"/>
    </source>
</evidence>
<keyword evidence="3" id="KW-0813">Transport</keyword>
<dbReference type="InterPro" id="IPR045122">
    <property type="entry name" value="Csc1-like"/>
</dbReference>
<evidence type="ECO:0000313" key="13">
    <source>
        <dbReference type="Proteomes" id="UP000515153"/>
    </source>
</evidence>
<evidence type="ECO:0000256" key="5">
    <source>
        <dbReference type="ARBA" id="ARBA00022989"/>
    </source>
</evidence>
<dbReference type="GO" id="GO:0005886">
    <property type="term" value="C:plasma membrane"/>
    <property type="evidence" value="ECO:0007669"/>
    <property type="project" value="TreeGrafter"/>
</dbReference>
<feature type="region of interest" description="Disordered" evidence="7">
    <location>
        <begin position="1"/>
        <end position="27"/>
    </location>
</feature>
<feature type="transmembrane region" description="Helical" evidence="8">
    <location>
        <begin position="722"/>
        <end position="745"/>
    </location>
</feature>
<feature type="transmembrane region" description="Helical" evidence="8">
    <location>
        <begin position="987"/>
        <end position="1006"/>
    </location>
</feature>
<evidence type="ECO:0000256" key="7">
    <source>
        <dbReference type="SAM" id="MobiDB-lite"/>
    </source>
</evidence>
<dbReference type="PANTHER" id="PTHR13018:SF20">
    <property type="entry name" value="SPORULATION-SPECIFIC PROTEIN 75"/>
    <property type="match status" value="1"/>
</dbReference>